<gene>
    <name evidence="2" type="ORF">J1N35_008653</name>
</gene>
<comment type="caution">
    <text evidence="2">The sequence shown here is derived from an EMBL/GenBank/DDBJ whole genome shotgun (WGS) entry which is preliminary data.</text>
</comment>
<keyword evidence="3" id="KW-1185">Reference proteome</keyword>
<proteinExistence type="predicted"/>
<reference evidence="2 3" key="1">
    <citation type="journal article" date="2021" name="Plant Biotechnol. J.">
        <title>Multi-omics assisted identification of the key and species-specific regulatory components of drought-tolerant mechanisms in Gossypium stocksii.</title>
        <authorList>
            <person name="Yu D."/>
            <person name="Ke L."/>
            <person name="Zhang D."/>
            <person name="Wu Y."/>
            <person name="Sun Y."/>
            <person name="Mei J."/>
            <person name="Sun J."/>
            <person name="Sun Y."/>
        </authorList>
    </citation>
    <scope>NUCLEOTIDE SEQUENCE [LARGE SCALE GENOMIC DNA]</scope>
    <source>
        <strain evidence="3">cv. E1</strain>
        <tissue evidence="2">Leaf</tissue>
    </source>
</reference>
<feature type="region of interest" description="Disordered" evidence="1">
    <location>
        <begin position="1"/>
        <end position="62"/>
    </location>
</feature>
<sequence length="62" mass="7205">MSGDKSCMTRNSSTPIEPYLDPDQLLRHNQIMDKQSPTIKKFASRKNPLFEEPQEPQGNNWE</sequence>
<dbReference type="AlphaFoldDB" id="A0A9D4AGP8"/>
<evidence type="ECO:0000313" key="3">
    <source>
        <dbReference type="Proteomes" id="UP000828251"/>
    </source>
</evidence>
<protein>
    <submittedName>
        <fullName evidence="2">Uncharacterized protein</fullName>
    </submittedName>
</protein>
<evidence type="ECO:0000256" key="1">
    <source>
        <dbReference type="SAM" id="MobiDB-lite"/>
    </source>
</evidence>
<organism evidence="2 3">
    <name type="scientific">Gossypium stocksii</name>
    <dbReference type="NCBI Taxonomy" id="47602"/>
    <lineage>
        <taxon>Eukaryota</taxon>
        <taxon>Viridiplantae</taxon>
        <taxon>Streptophyta</taxon>
        <taxon>Embryophyta</taxon>
        <taxon>Tracheophyta</taxon>
        <taxon>Spermatophyta</taxon>
        <taxon>Magnoliopsida</taxon>
        <taxon>eudicotyledons</taxon>
        <taxon>Gunneridae</taxon>
        <taxon>Pentapetalae</taxon>
        <taxon>rosids</taxon>
        <taxon>malvids</taxon>
        <taxon>Malvales</taxon>
        <taxon>Malvaceae</taxon>
        <taxon>Malvoideae</taxon>
        <taxon>Gossypium</taxon>
    </lineage>
</organism>
<name>A0A9D4AGP8_9ROSI</name>
<dbReference type="Proteomes" id="UP000828251">
    <property type="component" value="Unassembled WGS sequence"/>
</dbReference>
<evidence type="ECO:0000313" key="2">
    <source>
        <dbReference type="EMBL" id="KAH1115275.1"/>
    </source>
</evidence>
<dbReference type="EMBL" id="JAIQCV010000003">
    <property type="protein sequence ID" value="KAH1115275.1"/>
    <property type="molecule type" value="Genomic_DNA"/>
</dbReference>
<accession>A0A9D4AGP8</accession>
<dbReference type="OrthoDB" id="10462756at2759"/>